<feature type="chain" id="PRO_5045041563" evidence="1">
    <location>
        <begin position="24"/>
        <end position="87"/>
    </location>
</feature>
<evidence type="ECO:0000313" key="2">
    <source>
        <dbReference type="EMBL" id="CAL1711361.1"/>
    </source>
</evidence>
<dbReference type="Proteomes" id="UP001497453">
    <property type="component" value="Chromosome 6"/>
</dbReference>
<organism evidence="2 3">
    <name type="scientific">Somion occarium</name>
    <dbReference type="NCBI Taxonomy" id="3059160"/>
    <lineage>
        <taxon>Eukaryota</taxon>
        <taxon>Fungi</taxon>
        <taxon>Dikarya</taxon>
        <taxon>Basidiomycota</taxon>
        <taxon>Agaricomycotina</taxon>
        <taxon>Agaricomycetes</taxon>
        <taxon>Polyporales</taxon>
        <taxon>Cerrenaceae</taxon>
        <taxon>Somion</taxon>
    </lineage>
</organism>
<reference evidence="3" key="1">
    <citation type="submission" date="2024-04" db="EMBL/GenBank/DDBJ databases">
        <authorList>
            <person name="Shaw F."/>
            <person name="Minotto A."/>
        </authorList>
    </citation>
    <scope>NUCLEOTIDE SEQUENCE [LARGE SCALE GENOMIC DNA]</scope>
</reference>
<accession>A0ABP1DU74</accession>
<name>A0ABP1DU74_9APHY</name>
<keyword evidence="3" id="KW-1185">Reference proteome</keyword>
<evidence type="ECO:0000313" key="3">
    <source>
        <dbReference type="Proteomes" id="UP001497453"/>
    </source>
</evidence>
<feature type="signal peptide" evidence="1">
    <location>
        <begin position="1"/>
        <end position="23"/>
    </location>
</feature>
<sequence>MYSHTLAVIAITILSCSFALVSSSPIDEVNANILAMKNNLGCTSPNGCQRNATIDDAVTSGVLAAIPPRTAPVVVAALAGGLVASLL</sequence>
<protein>
    <submittedName>
        <fullName evidence="2">Uncharacterized protein</fullName>
    </submittedName>
</protein>
<dbReference type="EMBL" id="OZ037949">
    <property type="protein sequence ID" value="CAL1711361.1"/>
    <property type="molecule type" value="Genomic_DNA"/>
</dbReference>
<evidence type="ECO:0000256" key="1">
    <source>
        <dbReference type="SAM" id="SignalP"/>
    </source>
</evidence>
<proteinExistence type="predicted"/>
<gene>
    <name evidence="2" type="ORF">GFSPODELE1_LOCUS8305</name>
</gene>
<keyword evidence="1" id="KW-0732">Signal</keyword>